<feature type="compositionally biased region" description="Low complexity" evidence="1">
    <location>
        <begin position="68"/>
        <end position="87"/>
    </location>
</feature>
<reference evidence="3 4" key="2">
    <citation type="submission" date="2013-12" db="EMBL/GenBank/DDBJ databases">
        <authorList>
            <person name="Yu Y."/>
            <person name="Lee S."/>
            <person name="de Baynast K."/>
            <person name="Wissotski M."/>
            <person name="Liu L."/>
            <person name="Talag J."/>
            <person name="Goicoechea J."/>
            <person name="Angelova A."/>
            <person name="Jetty R."/>
            <person name="Kudrna D."/>
            <person name="Golser W."/>
            <person name="Rivera L."/>
            <person name="Zhang J."/>
            <person name="Wing R."/>
        </authorList>
    </citation>
    <scope>NUCLEOTIDE SEQUENCE</scope>
</reference>
<evidence type="ECO:0000256" key="1">
    <source>
        <dbReference type="SAM" id="MobiDB-lite"/>
    </source>
</evidence>
<dbReference type="EnsemblPlants" id="LPERR11G04780.2">
    <property type="protein sequence ID" value="LPERR11G04780.2"/>
    <property type="gene ID" value="LPERR11G04780"/>
</dbReference>
<feature type="chain" id="PRO_5007398571" evidence="2">
    <location>
        <begin position="23"/>
        <end position="151"/>
    </location>
</feature>
<keyword evidence="2" id="KW-0732">Signal</keyword>
<sequence length="151" mass="16823">MRCHSVSHAHVRHLCCLLRAVATLLSPRTSPAACLWARIRSEIRRLAPRPPSLRRIATHQHHPILTQSPDASDAAPSESDAPPSASDGQQLSYREGEVVPLWLEIPNPVNLFTVRIWGVAYERMWRRSGLKESDKANFSSGALLSDDAMEL</sequence>
<dbReference type="EnsemblPlants" id="LPERR11G04780.1">
    <property type="protein sequence ID" value="LPERR11G04780.1"/>
    <property type="gene ID" value="LPERR11G04780"/>
</dbReference>
<organism evidence="3 4">
    <name type="scientific">Leersia perrieri</name>
    <dbReference type="NCBI Taxonomy" id="77586"/>
    <lineage>
        <taxon>Eukaryota</taxon>
        <taxon>Viridiplantae</taxon>
        <taxon>Streptophyta</taxon>
        <taxon>Embryophyta</taxon>
        <taxon>Tracheophyta</taxon>
        <taxon>Spermatophyta</taxon>
        <taxon>Magnoliopsida</taxon>
        <taxon>Liliopsida</taxon>
        <taxon>Poales</taxon>
        <taxon>Poaceae</taxon>
        <taxon>BOP clade</taxon>
        <taxon>Oryzoideae</taxon>
        <taxon>Oryzeae</taxon>
        <taxon>Oryzinae</taxon>
        <taxon>Leersia</taxon>
    </lineage>
</organism>
<dbReference type="Gramene" id="LPERR11G04780.1">
    <property type="protein sequence ID" value="LPERR11G04780.1"/>
    <property type="gene ID" value="LPERR11G04780"/>
</dbReference>
<name>A0A0D9XPW4_9ORYZ</name>
<feature type="region of interest" description="Disordered" evidence="1">
    <location>
        <begin position="55"/>
        <end position="90"/>
    </location>
</feature>
<evidence type="ECO:0000256" key="2">
    <source>
        <dbReference type="SAM" id="SignalP"/>
    </source>
</evidence>
<dbReference type="Proteomes" id="UP000032180">
    <property type="component" value="Chromosome 11"/>
</dbReference>
<accession>A0A0D9XPW4</accession>
<evidence type="ECO:0000313" key="3">
    <source>
        <dbReference type="EnsemblPlants" id="LPERR11G04780.3"/>
    </source>
</evidence>
<keyword evidence="4" id="KW-1185">Reference proteome</keyword>
<protein>
    <submittedName>
        <fullName evidence="3">Uncharacterized protein</fullName>
    </submittedName>
</protein>
<dbReference type="Gramene" id="LPERR11G04780.3">
    <property type="protein sequence ID" value="LPERR11G04780.3"/>
    <property type="gene ID" value="LPERR11G04780"/>
</dbReference>
<feature type="signal peptide" evidence="2">
    <location>
        <begin position="1"/>
        <end position="22"/>
    </location>
</feature>
<dbReference type="Gramene" id="LPERR11G04780.2">
    <property type="protein sequence ID" value="LPERR11G04780.2"/>
    <property type="gene ID" value="LPERR11G04780"/>
</dbReference>
<dbReference type="HOGENOM" id="CLU_1734105_0_0_1"/>
<dbReference type="AlphaFoldDB" id="A0A0D9XPW4"/>
<reference evidence="3" key="3">
    <citation type="submission" date="2015-04" db="UniProtKB">
        <authorList>
            <consortium name="EnsemblPlants"/>
        </authorList>
    </citation>
    <scope>IDENTIFICATION</scope>
</reference>
<evidence type="ECO:0000313" key="4">
    <source>
        <dbReference type="Proteomes" id="UP000032180"/>
    </source>
</evidence>
<proteinExistence type="predicted"/>
<reference evidence="3 4" key="1">
    <citation type="submission" date="2012-08" db="EMBL/GenBank/DDBJ databases">
        <title>Oryza genome evolution.</title>
        <authorList>
            <person name="Wing R.A."/>
        </authorList>
    </citation>
    <scope>NUCLEOTIDE SEQUENCE</scope>
</reference>
<dbReference type="EnsemblPlants" id="LPERR11G04780.3">
    <property type="protein sequence ID" value="LPERR11G04780.3"/>
    <property type="gene ID" value="LPERR11G04780"/>
</dbReference>